<dbReference type="InterPro" id="IPR000608">
    <property type="entry name" value="UBC"/>
</dbReference>
<dbReference type="CDD" id="cd23802">
    <property type="entry name" value="UBCc_UBE2Q"/>
    <property type="match status" value="1"/>
</dbReference>
<dbReference type="AlphaFoldDB" id="A0AA39XJF7"/>
<evidence type="ECO:0000256" key="3">
    <source>
        <dbReference type="ARBA" id="ARBA00022695"/>
    </source>
</evidence>
<organism evidence="7 8">
    <name type="scientific">Bombardia bombarda</name>
    <dbReference type="NCBI Taxonomy" id="252184"/>
    <lineage>
        <taxon>Eukaryota</taxon>
        <taxon>Fungi</taxon>
        <taxon>Dikarya</taxon>
        <taxon>Ascomycota</taxon>
        <taxon>Pezizomycotina</taxon>
        <taxon>Sordariomycetes</taxon>
        <taxon>Sordariomycetidae</taxon>
        <taxon>Sordariales</taxon>
        <taxon>Lasiosphaeriaceae</taxon>
        <taxon>Bombardia</taxon>
    </lineage>
</organism>
<feature type="region of interest" description="Disordered" evidence="5">
    <location>
        <begin position="656"/>
        <end position="680"/>
    </location>
</feature>
<dbReference type="SUPFAM" id="SSF54495">
    <property type="entry name" value="UBC-like"/>
    <property type="match status" value="1"/>
</dbReference>
<dbReference type="GO" id="GO:0016779">
    <property type="term" value="F:nucleotidyltransferase activity"/>
    <property type="evidence" value="ECO:0007669"/>
    <property type="project" value="UniProtKB-KW"/>
</dbReference>
<keyword evidence="3" id="KW-0548">Nucleotidyltransferase</keyword>
<proteinExistence type="predicted"/>
<dbReference type="PROSITE" id="PS50127">
    <property type="entry name" value="UBC_2"/>
    <property type="match status" value="1"/>
</dbReference>
<evidence type="ECO:0000256" key="1">
    <source>
        <dbReference type="ARBA" id="ARBA00022676"/>
    </source>
</evidence>
<evidence type="ECO:0000256" key="5">
    <source>
        <dbReference type="SAM" id="MobiDB-lite"/>
    </source>
</evidence>
<evidence type="ECO:0000256" key="2">
    <source>
        <dbReference type="ARBA" id="ARBA00022679"/>
    </source>
</evidence>
<feature type="compositionally biased region" description="Basic and acidic residues" evidence="5">
    <location>
        <begin position="659"/>
        <end position="680"/>
    </location>
</feature>
<dbReference type="Pfam" id="PF00179">
    <property type="entry name" value="UQ_con"/>
    <property type="match status" value="1"/>
</dbReference>
<keyword evidence="2" id="KW-0808">Transferase</keyword>
<protein>
    <recommendedName>
        <fullName evidence="6">UBC core domain-containing protein</fullName>
    </recommendedName>
</protein>
<evidence type="ECO:0000313" key="8">
    <source>
        <dbReference type="Proteomes" id="UP001174934"/>
    </source>
</evidence>
<dbReference type="FunFam" id="3.10.110.10:FF:000107">
    <property type="entry name" value="Ubiquitin conjugating enzyme, putative"/>
    <property type="match status" value="1"/>
</dbReference>
<dbReference type="SUPFAM" id="SSF56399">
    <property type="entry name" value="ADP-ribosylation"/>
    <property type="match status" value="1"/>
</dbReference>
<reference evidence="7" key="1">
    <citation type="submission" date="2023-06" db="EMBL/GenBank/DDBJ databases">
        <title>Genome-scale phylogeny and comparative genomics of the fungal order Sordariales.</title>
        <authorList>
            <consortium name="Lawrence Berkeley National Laboratory"/>
            <person name="Hensen N."/>
            <person name="Bonometti L."/>
            <person name="Westerberg I."/>
            <person name="Brannstrom I.O."/>
            <person name="Guillou S."/>
            <person name="Cros-Aarteil S."/>
            <person name="Calhoun S."/>
            <person name="Haridas S."/>
            <person name="Kuo A."/>
            <person name="Mondo S."/>
            <person name="Pangilinan J."/>
            <person name="Riley R."/>
            <person name="LaButti K."/>
            <person name="Andreopoulos B."/>
            <person name="Lipzen A."/>
            <person name="Chen C."/>
            <person name="Yanf M."/>
            <person name="Daum C."/>
            <person name="Ng V."/>
            <person name="Clum A."/>
            <person name="Steindorff A."/>
            <person name="Ohm R."/>
            <person name="Martin F."/>
            <person name="Silar P."/>
            <person name="Natvig D."/>
            <person name="Lalanne C."/>
            <person name="Gautier V."/>
            <person name="Ament-velasquez S.L."/>
            <person name="Kruys A."/>
            <person name="Hutchinson M.I."/>
            <person name="Powell A.J."/>
            <person name="Barry K."/>
            <person name="Miller A.N."/>
            <person name="Grigoriev I.V."/>
            <person name="Debuchy R."/>
            <person name="Gladieux P."/>
            <person name="Thoren M.H."/>
            <person name="Johannesson H."/>
        </authorList>
    </citation>
    <scope>NUCLEOTIDE SEQUENCE</scope>
    <source>
        <strain evidence="7">SMH3391-2</strain>
    </source>
</reference>
<keyword evidence="8" id="KW-1185">Reference proteome</keyword>
<dbReference type="Gene3D" id="3.90.228.10">
    <property type="match status" value="1"/>
</dbReference>
<evidence type="ECO:0000256" key="4">
    <source>
        <dbReference type="ARBA" id="ARBA00023027"/>
    </source>
</evidence>
<keyword evidence="4" id="KW-0520">NAD</keyword>
<dbReference type="EMBL" id="JAULSR010000001">
    <property type="protein sequence ID" value="KAK0635147.1"/>
    <property type="molecule type" value="Genomic_DNA"/>
</dbReference>
<keyword evidence="1" id="KW-0328">Glycosyltransferase</keyword>
<dbReference type="InterPro" id="IPR016135">
    <property type="entry name" value="UBQ-conjugating_enzyme/RWD"/>
</dbReference>
<feature type="domain" description="UBC core" evidence="6">
    <location>
        <begin position="999"/>
        <end position="1168"/>
    </location>
</feature>
<sequence>MSFGKFNADVAAASQKAADGDIRGIESISKGHSDGEVVIMYRHECLPEPVRIQAIAQQIDEYHDGNMFMLFSDAEEGLPTPIVESIKAVQDYLFGMTVYEMVSELSKHCEKAFGASSADQDYEEHDEDDADDDYIFGLGSRPPKEGKAMCQRRAEARCQQRAKQDFRQVKEAGFKVGILHGFDTDSLESIASVSIRVEKLSLSDEAMEAWDVNDKDYIVLLIRFKGPYIYLEEFMDLIDHRSVVSFRIGKCKKYKPSIDQARASFAEDYAPSDQETSSDSVVFERLFISNSLNQFLNESFVPMLKLRTEKRISWEEANEALLANLAVLRFSDKKVEVPLGDPMDLDATEDHKLLLRDHLRGIVEERSFPLVAMQFALEYFVKCTEFCLRCHRRLEKGFEALRPYVCSEPLCLFQYMTMGLGPNIEHEILTEPYVVDLLVSLCYSAAYTRLNASQHNVPITWKPTIPIRDLPDGLRIMVPALDDPLGFKFQGYLSIDMSRVVLDDNATAFPTSLAPYQWIALRSQGYNRHGTILSVDSSTRSLQIRFVGKAKNLNDLWTPSFGNTPAKPGPFSATTATSAKTVEVFLYDQDFDSLDATFKCNAMRYILNTLPPILDIESYLSKNPHNSLRSMDSISPAAASLLQWIVSSNRSCILQIDRNPPRRSDREGPVGKGRDRRDKRIPGMKGWLQFRFAQGAPDREVRFNKALQAEVTRKRIQDNPVIFAWHGSSMDNWHSIIRTGLDYTDEKNGRRFGDGVYFSPHHQTSLLYSNVKSVTHGSSSWPNSAFKFQSCMSLNEIINSPDEFKSRTPHYVVSQPDWHQCRYLFVLPKSRILIPPSLPKALGVENPIYHSQVKGLEICGEKNKILEIPLAAIPCRKLNSASGSGPNLGTHLRKRSIHKMEDSSDEEPDDTNFMYSDADDGQPNGPPLKKTLSCGSIVDTTAARDIFVVWNYLANPILRRNDRPPTPQMPGKVMTDFVAGALDLSKLPRLQPPSFANDIASKAIGRELRKLQAVQAKTPPHELGWYMDVEQVTNMFQWIVELHSFDADLPLAKDMKSEGITSIVMELRFAKDYPMTPPFVRVIRPRFLPFVLGGGGHVTGGGAMCMEMLTYSGWSPANSMESVLMQVRLAICNLEPRPARLLQTVAQKQTGDYGVAEAVEAYIRSANTHKWRIPEDLRTTANGV</sequence>
<accession>A0AA39XJF7</accession>
<dbReference type="InterPro" id="IPR012317">
    <property type="entry name" value="Poly(ADP-ribose)pol_cat_dom"/>
</dbReference>
<dbReference type="GO" id="GO:0003950">
    <property type="term" value="F:NAD+ poly-ADP-ribosyltransferase activity"/>
    <property type="evidence" value="ECO:0007669"/>
    <property type="project" value="InterPro"/>
</dbReference>
<feature type="region of interest" description="Disordered" evidence="5">
    <location>
        <begin position="884"/>
        <end position="928"/>
    </location>
</feature>
<dbReference type="Gene3D" id="3.10.110.10">
    <property type="entry name" value="Ubiquitin Conjugating Enzyme"/>
    <property type="match status" value="1"/>
</dbReference>
<dbReference type="InterPro" id="IPR051838">
    <property type="entry name" value="ARTD_PARP"/>
</dbReference>
<dbReference type="Pfam" id="PF00644">
    <property type="entry name" value="PARP"/>
    <property type="match status" value="1"/>
</dbReference>
<dbReference type="SMART" id="SM00212">
    <property type="entry name" value="UBCc"/>
    <property type="match status" value="1"/>
</dbReference>
<dbReference type="PANTHER" id="PTHR21328">
    <property type="entry name" value="POLY ADP-RIBOSE POLYMERASE FAMILY, MEMBER PARP"/>
    <property type="match status" value="1"/>
</dbReference>
<comment type="caution">
    <text evidence="7">The sequence shown here is derived from an EMBL/GenBank/DDBJ whole genome shotgun (WGS) entry which is preliminary data.</text>
</comment>
<evidence type="ECO:0000259" key="6">
    <source>
        <dbReference type="PROSITE" id="PS50127"/>
    </source>
</evidence>
<name>A0AA39XJF7_9PEZI</name>
<dbReference type="Proteomes" id="UP001174934">
    <property type="component" value="Unassembled WGS sequence"/>
</dbReference>
<evidence type="ECO:0000313" key="7">
    <source>
        <dbReference type="EMBL" id="KAK0635147.1"/>
    </source>
</evidence>
<gene>
    <name evidence="7" type="ORF">B0T17DRAFT_569321</name>
</gene>